<name>A0A8J3ERK3_9PROT</name>
<evidence type="ECO:0000256" key="1">
    <source>
        <dbReference type="ARBA" id="ARBA00022801"/>
    </source>
</evidence>
<evidence type="ECO:0000313" key="5">
    <source>
        <dbReference type="Proteomes" id="UP000621856"/>
    </source>
</evidence>
<dbReference type="PANTHER" id="PTHR43798">
    <property type="entry name" value="MONOACYLGLYCEROL LIPASE"/>
    <property type="match status" value="1"/>
</dbReference>
<dbReference type="InterPro" id="IPR000073">
    <property type="entry name" value="AB_hydrolase_1"/>
</dbReference>
<dbReference type="AlphaFoldDB" id="A0A8J3ERK3"/>
<evidence type="ECO:0000313" key="3">
    <source>
        <dbReference type="EMBL" id="GGH99178.1"/>
    </source>
</evidence>
<dbReference type="Gene3D" id="3.40.50.1820">
    <property type="entry name" value="alpha/beta hydrolase"/>
    <property type="match status" value="1"/>
</dbReference>
<reference evidence="3" key="3">
    <citation type="submission" date="2020-09" db="EMBL/GenBank/DDBJ databases">
        <authorList>
            <person name="Sun Q."/>
            <person name="Zhou Y."/>
        </authorList>
    </citation>
    <scope>NUCLEOTIDE SEQUENCE</scope>
    <source>
        <strain evidence="3">CGMCC 1.14984</strain>
    </source>
</reference>
<dbReference type="RefSeq" id="WP_155140875.1">
    <property type="nucleotide sequence ID" value="NZ_BMGZ01000002.1"/>
</dbReference>
<dbReference type="InterPro" id="IPR050266">
    <property type="entry name" value="AB_hydrolase_sf"/>
</dbReference>
<dbReference type="Proteomes" id="UP000621856">
    <property type="component" value="Unassembled WGS sequence"/>
</dbReference>
<accession>A0A8J3ERK3</accession>
<comment type="caution">
    <text evidence="3">The sequence shown here is derived from an EMBL/GenBank/DDBJ whole genome shotgun (WGS) entry which is preliminary data.</text>
</comment>
<protein>
    <submittedName>
        <fullName evidence="3">AB hydrolase superfamily protein YdjP</fullName>
    </submittedName>
    <submittedName>
        <fullName evidence="4">Alpha/beta hydrolase</fullName>
    </submittedName>
</protein>
<gene>
    <name evidence="3" type="primary">ydjP</name>
    <name evidence="4" type="ORF">FF098_012205</name>
    <name evidence="3" type="ORF">GCM10011355_24520</name>
</gene>
<keyword evidence="1 3" id="KW-0378">Hydrolase</keyword>
<evidence type="ECO:0000259" key="2">
    <source>
        <dbReference type="Pfam" id="PF12697"/>
    </source>
</evidence>
<dbReference type="GO" id="GO:0016787">
    <property type="term" value="F:hydrolase activity"/>
    <property type="evidence" value="ECO:0007669"/>
    <property type="project" value="UniProtKB-KW"/>
</dbReference>
<dbReference type="EMBL" id="BMGZ01000002">
    <property type="protein sequence ID" value="GGH99178.1"/>
    <property type="molecule type" value="Genomic_DNA"/>
</dbReference>
<dbReference type="GO" id="GO:0016020">
    <property type="term" value="C:membrane"/>
    <property type="evidence" value="ECO:0007669"/>
    <property type="project" value="TreeGrafter"/>
</dbReference>
<dbReference type="PANTHER" id="PTHR43798:SF31">
    <property type="entry name" value="AB HYDROLASE SUPERFAMILY PROTEIN YCLE"/>
    <property type="match status" value="1"/>
</dbReference>
<proteinExistence type="predicted"/>
<dbReference type="SUPFAM" id="SSF53474">
    <property type="entry name" value="alpha/beta-Hydrolases"/>
    <property type="match status" value="1"/>
</dbReference>
<dbReference type="EMBL" id="VCJR02000002">
    <property type="protein sequence ID" value="NHK28673.1"/>
    <property type="molecule type" value="Genomic_DNA"/>
</dbReference>
<feature type="domain" description="AB hydrolase-1" evidence="2">
    <location>
        <begin position="25"/>
        <end position="265"/>
    </location>
</feature>
<sequence length="292" mass="31779">MQVHHLQLRDGGKLAWREAGTGVPLLFIHGWSVDGSLFSSQMAGLSSGFRVICPDLRGHGLSDASPQANVDMLADDLQELIGHLGLRDVIAIGWSLGAMVLWRMLSAGRLPAIAGLVTVDMSPMIHNTPDWRLGLMDGRDYDKATSATTAMSGNWPKMVLQFVPRIFSRGFADTNPRTVSDVVQVARGGDVASLVAIWHSMVDQDFREDLARIQVPALVAYGGESQLYHSETAQFVARELPVSDLIEFARSGHTPHVEEPDQFNKAIEVFARGVSAQKTVTANNHSIKIATS</sequence>
<reference evidence="3" key="1">
    <citation type="journal article" date="2014" name="Int. J. Syst. Evol. Microbiol.">
        <title>Complete genome sequence of Corynebacterium casei LMG S-19264T (=DSM 44701T), isolated from a smear-ripened cheese.</title>
        <authorList>
            <consortium name="US DOE Joint Genome Institute (JGI-PGF)"/>
            <person name="Walter F."/>
            <person name="Albersmeier A."/>
            <person name="Kalinowski J."/>
            <person name="Ruckert C."/>
        </authorList>
    </citation>
    <scope>NUCLEOTIDE SEQUENCE</scope>
    <source>
        <strain evidence="3">CGMCC 1.14984</strain>
    </source>
</reference>
<evidence type="ECO:0000313" key="6">
    <source>
        <dbReference type="Proteomes" id="UP000818603"/>
    </source>
</evidence>
<reference evidence="4 6" key="2">
    <citation type="submission" date="2020-02" db="EMBL/GenBank/DDBJ databases">
        <title>Genome sequence of Parvularcula flava strain NH6-79.</title>
        <authorList>
            <person name="Abdul Karim M.H."/>
            <person name="Lam M.Q."/>
            <person name="Chen S.J."/>
            <person name="Yahya A."/>
            <person name="Shahir S."/>
            <person name="Shamsir M.S."/>
            <person name="Chong C.S."/>
        </authorList>
    </citation>
    <scope>NUCLEOTIDE SEQUENCE [LARGE SCALE GENOMIC DNA]</scope>
    <source>
        <strain evidence="4 6">NH6-79</strain>
    </source>
</reference>
<evidence type="ECO:0000313" key="4">
    <source>
        <dbReference type="EMBL" id="NHK28673.1"/>
    </source>
</evidence>
<dbReference type="Pfam" id="PF12697">
    <property type="entry name" value="Abhydrolase_6"/>
    <property type="match status" value="1"/>
</dbReference>
<dbReference type="InterPro" id="IPR029058">
    <property type="entry name" value="AB_hydrolase_fold"/>
</dbReference>
<organism evidence="3 5">
    <name type="scientific">Aquisalinus luteolus</name>
    <dbReference type="NCBI Taxonomy" id="1566827"/>
    <lineage>
        <taxon>Bacteria</taxon>
        <taxon>Pseudomonadati</taxon>
        <taxon>Pseudomonadota</taxon>
        <taxon>Alphaproteobacteria</taxon>
        <taxon>Parvularculales</taxon>
        <taxon>Parvularculaceae</taxon>
        <taxon>Aquisalinus</taxon>
    </lineage>
</organism>
<dbReference type="Proteomes" id="UP000818603">
    <property type="component" value="Unassembled WGS sequence"/>
</dbReference>
<keyword evidence="6" id="KW-1185">Reference proteome</keyword>